<keyword evidence="3" id="KW-1185">Reference proteome</keyword>
<dbReference type="CDD" id="cd05155">
    <property type="entry name" value="APH_ChoK_like_1"/>
    <property type="match status" value="1"/>
</dbReference>
<dbReference type="Gene3D" id="3.90.1200.10">
    <property type="match status" value="1"/>
</dbReference>
<dbReference type="InterPro" id="IPR011009">
    <property type="entry name" value="Kinase-like_dom_sf"/>
</dbReference>
<reference evidence="2 3" key="1">
    <citation type="submission" date="2019-01" db="EMBL/GenBank/DDBJ databases">
        <title>Genome sequencing of strain FW10M-9.</title>
        <authorList>
            <person name="Heo J."/>
            <person name="Kim S.-J."/>
            <person name="Kim J.-S."/>
            <person name="Hong S.-B."/>
            <person name="Kwon S.-W."/>
        </authorList>
    </citation>
    <scope>NUCLEOTIDE SEQUENCE [LARGE SCALE GENOMIC DNA]</scope>
    <source>
        <strain evidence="2 3">FW10M-9</strain>
    </source>
</reference>
<dbReference type="InterPro" id="IPR002575">
    <property type="entry name" value="Aminoglycoside_PTrfase"/>
</dbReference>
<dbReference type="Proteomes" id="UP000292118">
    <property type="component" value="Chromosome"/>
</dbReference>
<organism evidence="2 3">
    <name type="scientific">Xylanimonas protaetiae</name>
    <dbReference type="NCBI Taxonomy" id="2509457"/>
    <lineage>
        <taxon>Bacteria</taxon>
        <taxon>Bacillati</taxon>
        <taxon>Actinomycetota</taxon>
        <taxon>Actinomycetes</taxon>
        <taxon>Micrococcales</taxon>
        <taxon>Promicromonosporaceae</taxon>
        <taxon>Xylanimonas</taxon>
    </lineage>
</organism>
<dbReference type="InterPro" id="IPR051678">
    <property type="entry name" value="AGP_Transferase"/>
</dbReference>
<evidence type="ECO:0000259" key="1">
    <source>
        <dbReference type="Pfam" id="PF01636"/>
    </source>
</evidence>
<dbReference type="SUPFAM" id="SSF56112">
    <property type="entry name" value="Protein kinase-like (PK-like)"/>
    <property type="match status" value="1"/>
</dbReference>
<gene>
    <name evidence="2" type="ORF">ET471_05645</name>
</gene>
<dbReference type="Gene3D" id="3.30.200.20">
    <property type="entry name" value="Phosphorylase Kinase, domain 1"/>
    <property type="match status" value="1"/>
</dbReference>
<sequence length="311" mass="32985">MHDDEVRVTVDDARRLVATQVPWLAHLPVTPLADGGTDHRLFLLGDPADPPYLVRLPKIEWASAQAVSDARWLPALGPRLPLAVPAPVALGEPDDAYPFRWSVVPWLPGRSPGDPLGGEPLGARGVARDLGRFVRALRDVDPAGGPVKEGTSRGVPIARLDAIVRENLAAVAAGEPSGDAPVDVPAAAALWERVLAAPASSEAVWIHGDLLPGNLLVHDGRLSAVIDWGGLGVGDAAVDLGPAWWLFAGEERKEFLAEATAGLSPADAAAAVERARGWVLVQAVTGIPYYRTRWPAFSLACRRRLRAVLSP</sequence>
<dbReference type="PANTHER" id="PTHR21310">
    <property type="entry name" value="AMINOGLYCOSIDE PHOSPHOTRANSFERASE-RELATED-RELATED"/>
    <property type="match status" value="1"/>
</dbReference>
<dbReference type="PANTHER" id="PTHR21310:SF42">
    <property type="entry name" value="BIFUNCTIONAL AAC_APH"/>
    <property type="match status" value="1"/>
</dbReference>
<evidence type="ECO:0000313" key="2">
    <source>
        <dbReference type="EMBL" id="QAY71751.1"/>
    </source>
</evidence>
<dbReference type="OrthoDB" id="9797603at2"/>
<dbReference type="AlphaFoldDB" id="A0A4V0YGM7"/>
<name>A0A4V0YGM7_9MICO</name>
<accession>A0A4V0YGM7</accession>
<dbReference type="KEGG" id="xya:ET471_05645"/>
<dbReference type="Pfam" id="PF01636">
    <property type="entry name" value="APH"/>
    <property type="match status" value="1"/>
</dbReference>
<dbReference type="GO" id="GO:0016740">
    <property type="term" value="F:transferase activity"/>
    <property type="evidence" value="ECO:0007669"/>
    <property type="project" value="UniProtKB-KW"/>
</dbReference>
<dbReference type="EMBL" id="CP035493">
    <property type="protein sequence ID" value="QAY71751.1"/>
    <property type="molecule type" value="Genomic_DNA"/>
</dbReference>
<protein>
    <submittedName>
        <fullName evidence="2">Aminoglycoside phosphotransferase family protein</fullName>
    </submittedName>
</protein>
<keyword evidence="2" id="KW-0808">Transferase</keyword>
<feature type="domain" description="Aminoglycoside phosphotransferase" evidence="1">
    <location>
        <begin position="34"/>
        <end position="267"/>
    </location>
</feature>
<proteinExistence type="predicted"/>
<evidence type="ECO:0000313" key="3">
    <source>
        <dbReference type="Proteomes" id="UP000292118"/>
    </source>
</evidence>
<dbReference type="RefSeq" id="WP_129190744.1">
    <property type="nucleotide sequence ID" value="NZ_CP035493.1"/>
</dbReference>